<dbReference type="InterPro" id="IPR009057">
    <property type="entry name" value="Homeodomain-like_sf"/>
</dbReference>
<dbReference type="InterPro" id="IPR036388">
    <property type="entry name" value="WH-like_DNA-bd_sf"/>
</dbReference>
<evidence type="ECO:0000313" key="17">
    <source>
        <dbReference type="Proteomes" id="UP000054843"/>
    </source>
</evidence>
<dbReference type="GO" id="GO:0005634">
    <property type="term" value="C:nucleus"/>
    <property type="evidence" value="ECO:0007669"/>
    <property type="project" value="UniProtKB-SubCell"/>
</dbReference>
<dbReference type="GO" id="GO:0000981">
    <property type="term" value="F:DNA-binding transcription factor activity, RNA polymerase II-specific"/>
    <property type="evidence" value="ECO:0007669"/>
    <property type="project" value="InterPro"/>
</dbReference>
<dbReference type="GO" id="GO:1990904">
    <property type="term" value="C:ribonucleoprotein complex"/>
    <property type="evidence" value="ECO:0007669"/>
    <property type="project" value="UniProtKB-KW"/>
</dbReference>
<dbReference type="CDD" id="cd00086">
    <property type="entry name" value="homeodomain"/>
    <property type="match status" value="1"/>
</dbReference>
<dbReference type="PRINTS" id="PR00027">
    <property type="entry name" value="PAIREDBOX"/>
</dbReference>
<dbReference type="GO" id="GO:0000978">
    <property type="term" value="F:RNA polymerase II cis-regulatory region sequence-specific DNA binding"/>
    <property type="evidence" value="ECO:0007669"/>
    <property type="project" value="TreeGrafter"/>
</dbReference>
<keyword evidence="7 12" id="KW-0238">DNA-binding</keyword>
<dbReference type="Gene3D" id="1.10.10.60">
    <property type="entry name" value="Homeodomain-like"/>
    <property type="match status" value="1"/>
</dbReference>
<evidence type="ECO:0000256" key="5">
    <source>
        <dbReference type="ARBA" id="ARBA00022980"/>
    </source>
</evidence>
<dbReference type="Gene3D" id="1.10.10.10">
    <property type="entry name" value="Winged helix-like DNA-binding domain superfamily/Winged helix DNA-binding domain"/>
    <property type="match status" value="1"/>
</dbReference>
<evidence type="ECO:0000256" key="8">
    <source>
        <dbReference type="ARBA" id="ARBA00023155"/>
    </source>
</evidence>
<dbReference type="InterPro" id="IPR043565">
    <property type="entry name" value="PAX_fam"/>
</dbReference>
<feature type="domain" description="Paired" evidence="15">
    <location>
        <begin position="188"/>
        <end position="311"/>
    </location>
</feature>
<comment type="caution">
    <text evidence="16">The sequence shown here is derived from an EMBL/GenBank/DDBJ whole genome shotgun (WGS) entry which is preliminary data.</text>
</comment>
<dbReference type="SMART" id="SM00351">
    <property type="entry name" value="PAX"/>
    <property type="match status" value="1"/>
</dbReference>
<dbReference type="InterPro" id="IPR012677">
    <property type="entry name" value="Nucleotide-bd_a/b_plait_sf"/>
</dbReference>
<evidence type="ECO:0000256" key="12">
    <source>
        <dbReference type="PROSITE-ProRule" id="PRU00108"/>
    </source>
</evidence>
<evidence type="ECO:0000256" key="2">
    <source>
        <dbReference type="ARBA" id="ARBA00005733"/>
    </source>
</evidence>
<keyword evidence="3" id="KW-0217">Developmental protein</keyword>
<feature type="DNA-binding region" description="Homeobox" evidence="12">
    <location>
        <begin position="289"/>
        <end position="348"/>
    </location>
</feature>
<keyword evidence="11" id="KW-0687">Ribonucleoprotein</keyword>
<evidence type="ECO:0000256" key="11">
    <source>
        <dbReference type="ARBA" id="ARBA00023274"/>
    </source>
</evidence>
<dbReference type="SUPFAM" id="SSF46689">
    <property type="entry name" value="Homeodomain-like"/>
    <property type="match status" value="2"/>
</dbReference>
<evidence type="ECO:0000256" key="10">
    <source>
        <dbReference type="ARBA" id="ARBA00023242"/>
    </source>
</evidence>
<evidence type="ECO:0000256" key="4">
    <source>
        <dbReference type="ARBA" id="ARBA00022724"/>
    </source>
</evidence>
<dbReference type="InterPro" id="IPR012678">
    <property type="entry name" value="Ribosomal_uL23/eL15/eS24_sf"/>
</dbReference>
<protein>
    <submittedName>
        <fullName evidence="16">Protein gooseberry-neuro</fullName>
    </submittedName>
</protein>
<keyword evidence="9" id="KW-0804">Transcription</keyword>
<evidence type="ECO:0000313" key="16">
    <source>
        <dbReference type="EMBL" id="KRZ70775.1"/>
    </source>
</evidence>
<dbReference type="Pfam" id="PF00046">
    <property type="entry name" value="Homeodomain"/>
    <property type="match status" value="1"/>
</dbReference>
<dbReference type="PANTHER" id="PTHR45636">
    <property type="entry name" value="PAIRED BOX PROTEIN PAX-6-RELATED-RELATED"/>
    <property type="match status" value="1"/>
</dbReference>
<dbReference type="AlphaFoldDB" id="A0A0V1MG39"/>
<keyword evidence="6" id="KW-0805">Transcription regulation</keyword>
<evidence type="ECO:0000256" key="1">
    <source>
        <dbReference type="ARBA" id="ARBA00004123"/>
    </source>
</evidence>
<dbReference type="Gene3D" id="3.30.70.330">
    <property type="match status" value="1"/>
</dbReference>
<dbReference type="GO" id="GO:0006412">
    <property type="term" value="P:translation"/>
    <property type="evidence" value="ECO:0007669"/>
    <property type="project" value="InterPro"/>
</dbReference>
<sequence length="387" mass="44966">MTTKLHRLLPDGVKKTRVFLPDTWMKVLKPEKNEHLPKYMVKFAVSPEMNADDVREYLKKIYQLPVREVRLEIRQGKMIRHFDEYKEPSRMAGEFGKVIDKQPDETIAYVTMRKDFSFEFPELFPEITFEREMKQLKRLQQSIDKANELAETQWHQKDAWPGGMRNFLADRLSARGKIEVLINNSVLGQGRLNQLGGMFINGRPLPVYLRLRIIQLALAGVRPCVISRQLKISHGCLGNKQRQSKADRKGCWSTVRPILNDRPPVSDYSINRILGLRETKEEKADRKNARRQRCHFTVSQVELLERAFHENNYPDAKRRQELAIEACISIEKIQVWFSNRRARYRKQLASAAAAYNINNNTGSPYFFWPCSPPISLPSAAVAFVSHV</sequence>
<dbReference type="PROSITE" id="PS50071">
    <property type="entry name" value="HOMEOBOX_2"/>
    <property type="match status" value="1"/>
</dbReference>
<dbReference type="PANTHER" id="PTHR45636:SF49">
    <property type="entry name" value="PAIRED BOX PROTEIN 3 HOMOLOG"/>
    <property type="match status" value="1"/>
</dbReference>
<keyword evidence="4" id="KW-0563">Paired box</keyword>
<dbReference type="SMART" id="SM00389">
    <property type="entry name" value="HOX"/>
    <property type="match status" value="1"/>
</dbReference>
<dbReference type="Proteomes" id="UP000054843">
    <property type="component" value="Unassembled WGS sequence"/>
</dbReference>
<dbReference type="GO" id="GO:0005840">
    <property type="term" value="C:ribosome"/>
    <property type="evidence" value="ECO:0007669"/>
    <property type="project" value="UniProtKB-KW"/>
</dbReference>
<evidence type="ECO:0000256" key="3">
    <source>
        <dbReference type="ARBA" id="ARBA00022473"/>
    </source>
</evidence>
<keyword evidence="8 12" id="KW-0371">Homeobox</keyword>
<dbReference type="SUPFAM" id="SSF54189">
    <property type="entry name" value="Ribosomal proteins S24e, L23 and L15e"/>
    <property type="match status" value="1"/>
</dbReference>
<dbReference type="GO" id="GO:0003735">
    <property type="term" value="F:structural constituent of ribosome"/>
    <property type="evidence" value="ECO:0007669"/>
    <property type="project" value="InterPro"/>
</dbReference>
<dbReference type="EMBL" id="JYDO01000108">
    <property type="protein sequence ID" value="KRZ70775.1"/>
    <property type="molecule type" value="Genomic_DNA"/>
</dbReference>
<dbReference type="PROSITE" id="PS51057">
    <property type="entry name" value="PAIRED_2"/>
    <property type="match status" value="1"/>
</dbReference>
<evidence type="ECO:0000259" key="15">
    <source>
        <dbReference type="PROSITE" id="PS51057"/>
    </source>
</evidence>
<evidence type="ECO:0000256" key="13">
    <source>
        <dbReference type="RuleBase" id="RU000682"/>
    </source>
</evidence>
<feature type="domain" description="Homeobox" evidence="14">
    <location>
        <begin position="287"/>
        <end position="347"/>
    </location>
</feature>
<reference evidence="16 17" key="1">
    <citation type="submission" date="2015-01" db="EMBL/GenBank/DDBJ databases">
        <title>Evolution of Trichinella species and genotypes.</title>
        <authorList>
            <person name="Korhonen P.K."/>
            <person name="Edoardo P."/>
            <person name="Giuseppe L.R."/>
            <person name="Gasser R.B."/>
        </authorList>
    </citation>
    <scope>NUCLEOTIDE SEQUENCE [LARGE SCALE GENOMIC DNA]</scope>
    <source>
        <strain evidence="16">ISS1980</strain>
    </source>
</reference>
<proteinExistence type="inferred from homology"/>
<evidence type="ECO:0000256" key="9">
    <source>
        <dbReference type="ARBA" id="ARBA00023163"/>
    </source>
</evidence>
<keyword evidence="17" id="KW-1185">Reference proteome</keyword>
<keyword evidence="10 12" id="KW-0539">Nucleus</keyword>
<gene>
    <name evidence="16" type="primary">mrpl-23</name>
    <name evidence="16" type="ORF">T10_131</name>
</gene>
<dbReference type="InterPro" id="IPR001523">
    <property type="entry name" value="Paired_dom"/>
</dbReference>
<evidence type="ECO:0000256" key="6">
    <source>
        <dbReference type="ARBA" id="ARBA00023015"/>
    </source>
</evidence>
<organism evidence="16 17">
    <name type="scientific">Trichinella papuae</name>
    <dbReference type="NCBI Taxonomy" id="268474"/>
    <lineage>
        <taxon>Eukaryota</taxon>
        <taxon>Metazoa</taxon>
        <taxon>Ecdysozoa</taxon>
        <taxon>Nematoda</taxon>
        <taxon>Enoplea</taxon>
        <taxon>Dorylaimia</taxon>
        <taxon>Trichinellida</taxon>
        <taxon>Trichinellidae</taxon>
        <taxon>Trichinella</taxon>
    </lineage>
</organism>
<comment type="similarity">
    <text evidence="2">Belongs to the paired homeobox family.</text>
</comment>
<evidence type="ECO:0000259" key="14">
    <source>
        <dbReference type="PROSITE" id="PS50071"/>
    </source>
</evidence>
<dbReference type="PROSITE" id="PS00027">
    <property type="entry name" value="HOMEOBOX_1"/>
    <property type="match status" value="1"/>
</dbReference>
<dbReference type="Pfam" id="PF00292">
    <property type="entry name" value="PAX"/>
    <property type="match status" value="1"/>
</dbReference>
<dbReference type="InterPro" id="IPR001356">
    <property type="entry name" value="HD"/>
</dbReference>
<keyword evidence="5" id="KW-0689">Ribosomal protein</keyword>
<name>A0A0V1MG39_9BILA</name>
<evidence type="ECO:0000256" key="7">
    <source>
        <dbReference type="ARBA" id="ARBA00023125"/>
    </source>
</evidence>
<accession>A0A0V1MG39</accession>
<dbReference type="InterPro" id="IPR017970">
    <property type="entry name" value="Homeobox_CS"/>
</dbReference>
<comment type="subcellular location">
    <subcellularLocation>
        <location evidence="1 12 13">Nucleus</location>
    </subcellularLocation>
</comment>